<keyword evidence="1 2" id="KW-0735">Signal-anchor</keyword>
<dbReference type="HAMAP" id="MF_01959">
    <property type="entry name" value="CcmE"/>
    <property type="match status" value="1"/>
</dbReference>
<proteinExistence type="inferred from homology"/>
<sequence length="144" mass="15447">MKPKHQRFVLAGLALLAIFGASALALSALRDEAAFFYAPADIVGHLPDPNRSVRLGGMVKQGSVERQGDGVTIRFVVTDGKASVPVRFTGVTPDLFREGSGVVAEGHFRADGGFTADTLLAKHDERYMPPQMAGKMHKTESLKP</sequence>
<evidence type="ECO:0000256" key="3">
    <source>
        <dbReference type="SAM" id="SignalP"/>
    </source>
</evidence>
<dbReference type="RefSeq" id="WP_219236647.1">
    <property type="nucleotide sequence ID" value="NZ_JAHWZX010000001.1"/>
</dbReference>
<reference evidence="4 5" key="1">
    <citation type="submission" date="2021-07" db="EMBL/GenBank/DDBJ databases">
        <title>Stakelama flava sp. nov., a novel endophytic bacterium isolated from branch of Kandelia candel.</title>
        <authorList>
            <person name="Tuo L."/>
        </authorList>
    </citation>
    <scope>NUCLEOTIDE SEQUENCE [LARGE SCALE GENOMIC DNA]</scope>
    <source>
        <strain evidence="4 5">CBK3Z-3</strain>
    </source>
</reference>
<keyword evidence="2" id="KW-0201">Cytochrome c-type biogenesis</keyword>
<dbReference type="NCBIfam" id="NF009727">
    <property type="entry name" value="PRK13254.1-1"/>
    <property type="match status" value="1"/>
</dbReference>
<keyword evidence="2" id="KW-0408">Iron</keyword>
<accession>A0ABS6XH56</accession>
<keyword evidence="2" id="KW-0472">Membrane</keyword>
<evidence type="ECO:0000313" key="4">
    <source>
        <dbReference type="EMBL" id="MBW4329552.1"/>
    </source>
</evidence>
<dbReference type="Pfam" id="PF03100">
    <property type="entry name" value="CcmE"/>
    <property type="match status" value="1"/>
</dbReference>
<dbReference type="Proteomes" id="UP001197214">
    <property type="component" value="Unassembled WGS sequence"/>
</dbReference>
<dbReference type="PANTHER" id="PTHR34128:SF2">
    <property type="entry name" value="CYTOCHROME C-TYPE BIOGENESIS PROTEIN CCME HOMOLOG, MITOCHONDRIAL"/>
    <property type="match status" value="1"/>
</dbReference>
<comment type="caution">
    <text evidence="4">The sequence shown here is derived from an EMBL/GenBank/DDBJ whole genome shotgun (WGS) entry which is preliminary data.</text>
</comment>
<feature type="binding site" description="axial binding residue" evidence="2">
    <location>
        <position position="127"/>
    </location>
    <ligand>
        <name>heme</name>
        <dbReference type="ChEBI" id="CHEBI:30413"/>
    </ligand>
    <ligandPart>
        <name>Fe</name>
        <dbReference type="ChEBI" id="CHEBI:18248"/>
    </ligandPart>
</feature>
<evidence type="ECO:0000256" key="1">
    <source>
        <dbReference type="ARBA" id="ARBA00022968"/>
    </source>
</evidence>
<keyword evidence="2" id="KW-0812">Transmembrane</keyword>
<feature type="topological domain" description="Cytoplasmic" evidence="2">
    <location>
        <begin position="1"/>
        <end position="7"/>
    </location>
</feature>
<protein>
    <recommendedName>
        <fullName evidence="2">Cytochrome c-type biogenesis protein CcmE</fullName>
    </recommendedName>
    <alternativeName>
        <fullName evidence="2">Cytochrome c maturation protein E</fullName>
    </alternativeName>
    <alternativeName>
        <fullName evidence="2">Heme chaperone CcmE</fullName>
    </alternativeName>
</protein>
<keyword evidence="5" id="KW-1185">Reference proteome</keyword>
<feature type="topological domain" description="Extracellular" evidence="2">
    <location>
        <begin position="29"/>
        <end position="144"/>
    </location>
</feature>
<dbReference type="InterPro" id="IPR004329">
    <property type="entry name" value="CcmE"/>
</dbReference>
<dbReference type="PANTHER" id="PTHR34128">
    <property type="entry name" value="CYTOCHROME C-TYPE BIOGENESIS PROTEIN CCME HOMOLOG, MITOCHONDRIAL"/>
    <property type="match status" value="1"/>
</dbReference>
<name>A0ABS6XH56_9SPHN</name>
<dbReference type="EMBL" id="JAHWZX010000001">
    <property type="protein sequence ID" value="MBW4329552.1"/>
    <property type="molecule type" value="Genomic_DNA"/>
</dbReference>
<feature type="signal peptide" evidence="3">
    <location>
        <begin position="1"/>
        <end position="25"/>
    </location>
</feature>
<dbReference type="NCBIfam" id="NF009731">
    <property type="entry name" value="PRK13254.1-5"/>
    <property type="match status" value="1"/>
</dbReference>
<gene>
    <name evidence="2 4" type="primary">ccmE</name>
    <name evidence="2" type="synonym">cycJ</name>
    <name evidence="4" type="ORF">KY084_01500</name>
</gene>
<keyword evidence="2" id="KW-1133">Transmembrane helix</keyword>
<comment type="similarity">
    <text evidence="2">Belongs to the CcmE/CycJ family.</text>
</comment>
<keyword evidence="2" id="KW-0479">Metal-binding</keyword>
<keyword evidence="2" id="KW-1003">Cell membrane</keyword>
<keyword evidence="3" id="KW-0732">Signal</keyword>
<feature type="binding site" description="covalent" evidence="2">
    <location>
        <position position="123"/>
    </location>
    <ligand>
        <name>heme</name>
        <dbReference type="ChEBI" id="CHEBI:30413"/>
    </ligand>
</feature>
<feature type="chain" id="PRO_5045639724" description="Cytochrome c-type biogenesis protein CcmE" evidence="3">
    <location>
        <begin position="26"/>
        <end position="144"/>
    </location>
</feature>
<keyword evidence="2" id="KW-0349">Heme</keyword>
<comment type="subcellular location">
    <subcellularLocation>
        <location evidence="2">Cell membrane</location>
        <topology evidence="2">Single-pass type II membrane protein</topology>
    </subcellularLocation>
</comment>
<evidence type="ECO:0000313" key="5">
    <source>
        <dbReference type="Proteomes" id="UP001197214"/>
    </source>
</evidence>
<evidence type="ECO:0000256" key="2">
    <source>
        <dbReference type="HAMAP-Rule" id="MF_01959"/>
    </source>
</evidence>
<organism evidence="4 5">
    <name type="scientific">Stakelama flava</name>
    <dbReference type="NCBI Taxonomy" id="2860338"/>
    <lineage>
        <taxon>Bacteria</taxon>
        <taxon>Pseudomonadati</taxon>
        <taxon>Pseudomonadota</taxon>
        <taxon>Alphaproteobacteria</taxon>
        <taxon>Sphingomonadales</taxon>
        <taxon>Sphingomonadaceae</taxon>
        <taxon>Stakelama</taxon>
    </lineage>
</organism>
<comment type="function">
    <text evidence="2">Heme chaperone required for the biogenesis of c-type cytochromes. Transiently binds heme delivered by CcmC and transfers the heme to apo-cytochromes in a process facilitated by CcmF and CcmH.</text>
</comment>